<organism evidence="1 2">
    <name type="scientific">Aspergillus steynii IBT 23096</name>
    <dbReference type="NCBI Taxonomy" id="1392250"/>
    <lineage>
        <taxon>Eukaryota</taxon>
        <taxon>Fungi</taxon>
        <taxon>Dikarya</taxon>
        <taxon>Ascomycota</taxon>
        <taxon>Pezizomycotina</taxon>
        <taxon>Eurotiomycetes</taxon>
        <taxon>Eurotiomycetidae</taxon>
        <taxon>Eurotiales</taxon>
        <taxon>Aspergillaceae</taxon>
        <taxon>Aspergillus</taxon>
        <taxon>Aspergillus subgen. Circumdati</taxon>
    </lineage>
</organism>
<sequence>MSGNIGHIIKAIPGLSDKIVDFLDRRLSRRPSKPIDRHSFQILIRQLSKTYLENTDPSMFLVGIGIRLAISRHLIASTRNFEDIYRVMEVLHHTIRGAEVSEFLVTGVLVKLAQYTVEQENYASKESMEFTKIHLAELCIAESAPVCTATEYICNYGERRLSRTSHEVACGLVLPRRVHATFFLHDLFFLLKEIRRAYLVFLEGEQSGLQTILLGFIQSFIEVFRTLIKEWSCPKLDPIQFGQEFELYSLLGVVTMLLDHLRNGNTDLLRCMDFAIQGGDNALCEIRKELRNSMRRGNLSREKLPYAAVAFGPSLDLLQEQLLRLQKKAGLS</sequence>
<protein>
    <submittedName>
        <fullName evidence="1">Uncharacterized protein</fullName>
    </submittedName>
</protein>
<gene>
    <name evidence="1" type="ORF">P170DRAFT_427661</name>
</gene>
<dbReference type="AlphaFoldDB" id="A0A2I2G0D6"/>
<keyword evidence="2" id="KW-1185">Reference proteome</keyword>
<dbReference type="RefSeq" id="XP_024701635.1">
    <property type="nucleotide sequence ID" value="XM_024847788.1"/>
</dbReference>
<dbReference type="GeneID" id="36555487"/>
<accession>A0A2I2G0D6</accession>
<name>A0A2I2G0D6_9EURO</name>
<evidence type="ECO:0000313" key="1">
    <source>
        <dbReference type="EMBL" id="PLB46333.1"/>
    </source>
</evidence>
<reference evidence="1 2" key="1">
    <citation type="submission" date="2016-12" db="EMBL/GenBank/DDBJ databases">
        <title>The genomes of Aspergillus section Nigri reveals drivers in fungal speciation.</title>
        <authorList>
            <consortium name="DOE Joint Genome Institute"/>
            <person name="Vesth T.C."/>
            <person name="Nybo J."/>
            <person name="Theobald S."/>
            <person name="Brandl J."/>
            <person name="Frisvad J.C."/>
            <person name="Nielsen K.F."/>
            <person name="Lyhne E.K."/>
            <person name="Kogle M.E."/>
            <person name="Kuo A."/>
            <person name="Riley R."/>
            <person name="Clum A."/>
            <person name="Nolan M."/>
            <person name="Lipzen A."/>
            <person name="Salamov A."/>
            <person name="Henrissat B."/>
            <person name="Wiebenga A."/>
            <person name="De Vries R.P."/>
            <person name="Grigoriev I.V."/>
            <person name="Mortensen U.H."/>
            <person name="Andersen M.R."/>
            <person name="Baker S.E."/>
        </authorList>
    </citation>
    <scope>NUCLEOTIDE SEQUENCE [LARGE SCALE GENOMIC DNA]</scope>
    <source>
        <strain evidence="1 2">IBT 23096</strain>
    </source>
</reference>
<evidence type="ECO:0000313" key="2">
    <source>
        <dbReference type="Proteomes" id="UP000234275"/>
    </source>
</evidence>
<dbReference type="OrthoDB" id="10498306at2759"/>
<proteinExistence type="predicted"/>
<dbReference type="Proteomes" id="UP000234275">
    <property type="component" value="Unassembled WGS sequence"/>
</dbReference>
<dbReference type="EMBL" id="MSFO01000006">
    <property type="protein sequence ID" value="PLB46333.1"/>
    <property type="molecule type" value="Genomic_DNA"/>
</dbReference>
<dbReference type="VEuPathDB" id="FungiDB:P170DRAFT_427661"/>
<comment type="caution">
    <text evidence="1">The sequence shown here is derived from an EMBL/GenBank/DDBJ whole genome shotgun (WGS) entry which is preliminary data.</text>
</comment>